<evidence type="ECO:0000256" key="2">
    <source>
        <dbReference type="ARBA" id="ARBA00022679"/>
    </source>
</evidence>
<dbReference type="NCBIfam" id="TIGR03071">
    <property type="entry name" value="couple_hipA"/>
    <property type="match status" value="1"/>
</dbReference>
<dbReference type="KEGG" id="nre:BES08_29170"/>
<feature type="domain" description="HipA-like C-terminal" evidence="4">
    <location>
        <begin position="154"/>
        <end position="390"/>
    </location>
</feature>
<keyword evidence="7" id="KW-1185">Reference proteome</keyword>
<sequence length="443" mass="47918">MTLILNVWLEASAEPIGRLVKADDSSLAFAYTPEWLANSAQHTLSLSLPLGDEPFGDVPVRAFFDNLLQENNLLETVIRREGIDRGDIAALLAHVGADCAGAVSVLPLDHPPIKRPGRIQGDYDPLDEATFAEIVDRLATGRPLPGELRDPSPVAGVRPKISLTGLPDGRFAIPKPGSGAPTTHILKLPDPQHRHEARDEAFVTLLAAECGFNVGSSVASTIGGFDVLLIRRFDRHLEDGMVRRLHQEDFAQAAGLPAELKYQRKGTPPRCFDAATIGRILEATDRPAQSRETFLRMTLFNLLVGNNDNHAKNNALLHGPGGSITLAPFYDLVPVQTVAGFREDFAFHIGDAKVPAELTRSDLLTFCQTIGLPPQGAEKILARASRNLVERIETLSANFSADMGALDRLFGETAGELVLLLGLDIELRERDAHVVSGGGWALS</sequence>
<dbReference type="GO" id="GO:0005829">
    <property type="term" value="C:cytosol"/>
    <property type="evidence" value="ECO:0007669"/>
    <property type="project" value="TreeGrafter"/>
</dbReference>
<dbReference type="OrthoDB" id="9805913at2"/>
<geneLocation type="plasmid" evidence="6 7">
    <name>pSA2</name>
</geneLocation>
<protein>
    <recommendedName>
        <fullName evidence="8">Phosphatidylinositol kinase</fullName>
    </recommendedName>
</protein>
<keyword evidence="3" id="KW-0418">Kinase</keyword>
<dbReference type="Proteomes" id="UP000094626">
    <property type="component" value="Plasmid pSA2"/>
</dbReference>
<dbReference type="InterPro" id="IPR017508">
    <property type="entry name" value="HipA_N1"/>
</dbReference>
<evidence type="ECO:0000259" key="5">
    <source>
        <dbReference type="Pfam" id="PF13657"/>
    </source>
</evidence>
<dbReference type="Gene3D" id="1.10.1070.20">
    <property type="match status" value="1"/>
</dbReference>
<evidence type="ECO:0000313" key="6">
    <source>
        <dbReference type="EMBL" id="AOR80868.1"/>
    </source>
</evidence>
<evidence type="ECO:0000313" key="7">
    <source>
        <dbReference type="Proteomes" id="UP000094626"/>
    </source>
</evidence>
<accession>A0A1D8AFH7</accession>
<evidence type="ECO:0000256" key="1">
    <source>
        <dbReference type="ARBA" id="ARBA00010164"/>
    </source>
</evidence>
<dbReference type="PANTHER" id="PTHR37419:SF1">
    <property type="entry name" value="SERINE_THREONINE-PROTEIN KINASE TOXIN HIPA"/>
    <property type="match status" value="1"/>
</dbReference>
<dbReference type="EMBL" id="CP017077">
    <property type="protein sequence ID" value="AOR80868.1"/>
    <property type="molecule type" value="Genomic_DNA"/>
</dbReference>
<organism evidence="6 7">
    <name type="scientific">Novosphingobium resinovorum</name>
    <dbReference type="NCBI Taxonomy" id="158500"/>
    <lineage>
        <taxon>Bacteria</taxon>
        <taxon>Pseudomonadati</taxon>
        <taxon>Pseudomonadota</taxon>
        <taxon>Alphaproteobacteria</taxon>
        <taxon>Sphingomonadales</taxon>
        <taxon>Sphingomonadaceae</taxon>
        <taxon>Novosphingobium</taxon>
    </lineage>
</organism>
<dbReference type="CDD" id="cd17793">
    <property type="entry name" value="HipA"/>
    <property type="match status" value="1"/>
</dbReference>
<evidence type="ECO:0000256" key="3">
    <source>
        <dbReference type="ARBA" id="ARBA00022777"/>
    </source>
</evidence>
<dbReference type="RefSeq" id="WP_008827958.1">
    <property type="nucleotide sequence ID" value="NZ_CP017077.1"/>
</dbReference>
<gene>
    <name evidence="6" type="ORF">BES08_29170</name>
</gene>
<dbReference type="InterPro" id="IPR012893">
    <property type="entry name" value="HipA-like_C"/>
</dbReference>
<dbReference type="AlphaFoldDB" id="A0A1D8AFH7"/>
<proteinExistence type="inferred from homology"/>
<feature type="domain" description="HipA N-terminal subdomain 1" evidence="5">
    <location>
        <begin position="5"/>
        <end position="105"/>
    </location>
</feature>
<comment type="similarity">
    <text evidence="1">Belongs to the HipA Ser/Thr kinase family.</text>
</comment>
<evidence type="ECO:0008006" key="8">
    <source>
        <dbReference type="Google" id="ProtNLM"/>
    </source>
</evidence>
<dbReference type="Pfam" id="PF13657">
    <property type="entry name" value="Couple_hipA"/>
    <property type="match status" value="1"/>
</dbReference>
<keyword evidence="2" id="KW-0808">Transferase</keyword>
<name>A0A1D8AFH7_9SPHN</name>
<evidence type="ECO:0000259" key="4">
    <source>
        <dbReference type="Pfam" id="PF07804"/>
    </source>
</evidence>
<reference evidence="7" key="1">
    <citation type="journal article" date="2017" name="J. Biotechnol.">
        <title>Complete genome sequence of Novosphingobium resinovorum SA1, a versatile xenobiotic-degrading bacterium capable of utilizing sulfanilic acid.</title>
        <authorList>
            <person name="Hegedus B."/>
            <person name="Kos P.B."/>
            <person name="Balint B."/>
            <person name="Maroti G."/>
            <person name="Gan H.M."/>
            <person name="Perei K."/>
            <person name="Rakhely G."/>
        </authorList>
    </citation>
    <scope>NUCLEOTIDE SEQUENCE [LARGE SCALE GENOMIC DNA]</scope>
    <source>
        <strain evidence="7">SA1</strain>
    </source>
</reference>
<keyword evidence="6" id="KW-0614">Plasmid</keyword>
<dbReference type="InterPro" id="IPR052028">
    <property type="entry name" value="HipA_Ser/Thr_kinase"/>
</dbReference>
<dbReference type="Pfam" id="PF07804">
    <property type="entry name" value="HipA_C"/>
    <property type="match status" value="1"/>
</dbReference>
<dbReference type="PANTHER" id="PTHR37419">
    <property type="entry name" value="SERINE/THREONINE-PROTEIN KINASE TOXIN HIPA"/>
    <property type="match status" value="1"/>
</dbReference>
<dbReference type="GO" id="GO:0004674">
    <property type="term" value="F:protein serine/threonine kinase activity"/>
    <property type="evidence" value="ECO:0007669"/>
    <property type="project" value="TreeGrafter"/>
</dbReference>